<organism evidence="10 11">
    <name type="scientific">Ostreibacterium oceani</name>
    <dbReference type="NCBI Taxonomy" id="2654998"/>
    <lineage>
        <taxon>Bacteria</taxon>
        <taxon>Pseudomonadati</taxon>
        <taxon>Pseudomonadota</taxon>
        <taxon>Gammaproteobacteria</taxon>
        <taxon>Cardiobacteriales</taxon>
        <taxon>Ostreibacteriaceae</taxon>
        <taxon>Ostreibacterium</taxon>
    </lineage>
</organism>
<comment type="caution">
    <text evidence="10">The sequence shown here is derived from an EMBL/GenBank/DDBJ whole genome shotgun (WGS) entry which is preliminary data.</text>
</comment>
<dbReference type="InParanoid" id="A0A6N7ES39"/>
<keyword evidence="6 8" id="KW-1133">Transmembrane helix</keyword>
<dbReference type="FunCoup" id="A0A6N7ES39">
    <property type="interactions" value="215"/>
</dbReference>
<dbReference type="InterPro" id="IPR018076">
    <property type="entry name" value="T2SS_GspF_dom"/>
</dbReference>
<keyword evidence="5 8" id="KW-0812">Transmembrane</keyword>
<evidence type="ECO:0000256" key="1">
    <source>
        <dbReference type="ARBA" id="ARBA00004429"/>
    </source>
</evidence>
<dbReference type="AlphaFoldDB" id="A0A6N7ES39"/>
<name>A0A6N7ES39_9GAMM</name>
<keyword evidence="3" id="KW-1003">Cell membrane</keyword>
<dbReference type="InterPro" id="IPR042094">
    <property type="entry name" value="T2SS_GspF_sf"/>
</dbReference>
<gene>
    <name evidence="10" type="ORF">GCU85_01010</name>
</gene>
<dbReference type="GO" id="GO:0015628">
    <property type="term" value="P:protein secretion by the type II secretion system"/>
    <property type="evidence" value="ECO:0007669"/>
    <property type="project" value="TreeGrafter"/>
</dbReference>
<reference evidence="10 11" key="1">
    <citation type="submission" date="2019-10" db="EMBL/GenBank/DDBJ databases">
        <title>Cardiobacteriales fam. a chemoheterotrophic member of the order Cardiobacteriales, and proposal of Cardiobacteriales fam. nov.</title>
        <authorList>
            <person name="Wang C."/>
        </authorList>
    </citation>
    <scope>NUCLEOTIDE SEQUENCE [LARGE SCALE GENOMIC DNA]</scope>
    <source>
        <strain evidence="10 11">ML27</strain>
    </source>
</reference>
<dbReference type="GO" id="GO:0005886">
    <property type="term" value="C:plasma membrane"/>
    <property type="evidence" value="ECO:0007669"/>
    <property type="project" value="UniProtKB-SubCell"/>
</dbReference>
<comment type="subcellular location">
    <subcellularLocation>
        <location evidence="1">Cell inner membrane</location>
        <topology evidence="1">Multi-pass membrane protein</topology>
    </subcellularLocation>
</comment>
<proteinExistence type="inferred from homology"/>
<feature type="transmembrane region" description="Helical" evidence="8">
    <location>
        <begin position="164"/>
        <end position="183"/>
    </location>
</feature>
<feature type="transmembrane region" description="Helical" evidence="8">
    <location>
        <begin position="364"/>
        <end position="392"/>
    </location>
</feature>
<accession>A0A6N7ES39</accession>
<dbReference type="Gene3D" id="1.20.81.30">
    <property type="entry name" value="Type II secretion system (T2SS), domain F"/>
    <property type="match status" value="2"/>
</dbReference>
<dbReference type="FunFam" id="1.20.81.30:FF:000001">
    <property type="entry name" value="Type II secretion system protein F"/>
    <property type="match status" value="1"/>
</dbReference>
<comment type="similarity">
    <text evidence="2">Belongs to the GSP F family.</text>
</comment>
<dbReference type="PANTHER" id="PTHR30012">
    <property type="entry name" value="GENERAL SECRETION PATHWAY PROTEIN"/>
    <property type="match status" value="1"/>
</dbReference>
<feature type="domain" description="Type II secretion system protein GspF" evidence="9">
    <location>
        <begin position="269"/>
        <end position="390"/>
    </location>
</feature>
<evidence type="ECO:0000313" key="11">
    <source>
        <dbReference type="Proteomes" id="UP000471298"/>
    </source>
</evidence>
<keyword evidence="7 8" id="KW-0472">Membrane</keyword>
<evidence type="ECO:0000256" key="6">
    <source>
        <dbReference type="ARBA" id="ARBA00022989"/>
    </source>
</evidence>
<evidence type="ECO:0000256" key="4">
    <source>
        <dbReference type="ARBA" id="ARBA00022519"/>
    </source>
</evidence>
<keyword evidence="4" id="KW-0997">Cell inner membrane</keyword>
<sequence>MALFRYQAINETGKTISGKINAENALAAKKKLSQSDLTVFEITELKSSRHKTRITLATAEKALFIRQLATLLGAGYTLEKALQSCARQSQSAKIQTLSQALYARVSEGIPFYRALGEYPKIFDKTFCATVSAGEESGHFATILERLADYAEGANQLKDSVKQALIYPIILFVVATLMIAYLLINVVPDVVNVFNRSGQSLPLMTNALLALSELIRQYGLIFFGALVVLIFLVKRYVNKADNQRAWHALWLKLPLLSPIIKSYHAANYSLTLSMLLNAGVRLVDALKIANQSLANAAMKAVADNAYQEVQKGKSLAQSLMTEKHVFPGMLIELIDSGERSARLAEMLGKAGQIYQHQSQSRIKTLTALLAPVMILIMGGLIFLIVLAILLPIFDLNETINR</sequence>
<evidence type="ECO:0000256" key="2">
    <source>
        <dbReference type="ARBA" id="ARBA00005745"/>
    </source>
</evidence>
<evidence type="ECO:0000256" key="7">
    <source>
        <dbReference type="ARBA" id="ARBA00023136"/>
    </source>
</evidence>
<keyword evidence="11" id="KW-1185">Reference proteome</keyword>
<dbReference type="InterPro" id="IPR003004">
    <property type="entry name" value="GspF/PilC"/>
</dbReference>
<evidence type="ECO:0000256" key="8">
    <source>
        <dbReference type="SAM" id="Phobius"/>
    </source>
</evidence>
<feature type="transmembrane region" description="Helical" evidence="8">
    <location>
        <begin position="213"/>
        <end position="232"/>
    </location>
</feature>
<dbReference type="Pfam" id="PF00482">
    <property type="entry name" value="T2SSF"/>
    <property type="match status" value="2"/>
</dbReference>
<evidence type="ECO:0000256" key="5">
    <source>
        <dbReference type="ARBA" id="ARBA00022692"/>
    </source>
</evidence>
<evidence type="ECO:0000259" key="9">
    <source>
        <dbReference type="Pfam" id="PF00482"/>
    </source>
</evidence>
<evidence type="ECO:0000313" key="10">
    <source>
        <dbReference type="EMBL" id="MPV85312.1"/>
    </source>
</evidence>
<dbReference type="PRINTS" id="PR00812">
    <property type="entry name" value="BCTERIALGSPF"/>
</dbReference>
<protein>
    <recommendedName>
        <fullName evidence="9">Type II secretion system protein GspF domain-containing protein</fullName>
    </recommendedName>
</protein>
<feature type="domain" description="Type II secretion system protein GspF" evidence="9">
    <location>
        <begin position="64"/>
        <end position="187"/>
    </location>
</feature>
<dbReference type="Proteomes" id="UP000471298">
    <property type="component" value="Unassembled WGS sequence"/>
</dbReference>
<dbReference type="EMBL" id="WHNW01000001">
    <property type="protein sequence ID" value="MPV85312.1"/>
    <property type="molecule type" value="Genomic_DNA"/>
</dbReference>
<dbReference type="PANTHER" id="PTHR30012:SF0">
    <property type="entry name" value="TYPE II SECRETION SYSTEM PROTEIN F-RELATED"/>
    <property type="match status" value="1"/>
</dbReference>
<dbReference type="RefSeq" id="WP_152808436.1">
    <property type="nucleotide sequence ID" value="NZ_WHNW01000001.1"/>
</dbReference>
<evidence type="ECO:0000256" key="3">
    <source>
        <dbReference type="ARBA" id="ARBA00022475"/>
    </source>
</evidence>